<protein>
    <submittedName>
        <fullName evidence="2">Uncharacterized protein</fullName>
    </submittedName>
</protein>
<evidence type="ECO:0000313" key="2">
    <source>
        <dbReference type="EMBL" id="KKN61970.1"/>
    </source>
</evidence>
<organism evidence="2">
    <name type="scientific">marine sediment metagenome</name>
    <dbReference type="NCBI Taxonomy" id="412755"/>
    <lineage>
        <taxon>unclassified sequences</taxon>
        <taxon>metagenomes</taxon>
        <taxon>ecological metagenomes</taxon>
    </lineage>
</organism>
<sequence length="150" mass="15683">MASSGALFLKTKLEGLVRLNLPVAAGESIVEGEWFTRNAGGEAVKTTGPVNIAYVTFAGTDRPDSRNTQDDPIEGLGSPVEISTGGVTGLQGDYRADVSNVGFDDGQSYTQDDALMVTSGKLTPQTSTNPTKAFVEIAVGADNRLHFTTA</sequence>
<proteinExistence type="predicted"/>
<comment type="caution">
    <text evidence="2">The sequence shown here is derived from an EMBL/GenBank/DDBJ whole genome shotgun (WGS) entry which is preliminary data.</text>
</comment>
<name>A0A0F9RZS3_9ZZZZ</name>
<feature type="region of interest" description="Disordered" evidence="1">
    <location>
        <begin position="61"/>
        <end position="80"/>
    </location>
</feature>
<accession>A0A0F9RZS3</accession>
<evidence type="ECO:0000256" key="1">
    <source>
        <dbReference type="SAM" id="MobiDB-lite"/>
    </source>
</evidence>
<dbReference type="AlphaFoldDB" id="A0A0F9RZS3"/>
<gene>
    <name evidence="2" type="ORF">LCGC14_0516480</name>
</gene>
<dbReference type="EMBL" id="LAZR01000639">
    <property type="protein sequence ID" value="KKN61970.1"/>
    <property type="molecule type" value="Genomic_DNA"/>
</dbReference>
<reference evidence="2" key="1">
    <citation type="journal article" date="2015" name="Nature">
        <title>Complex archaea that bridge the gap between prokaryotes and eukaryotes.</title>
        <authorList>
            <person name="Spang A."/>
            <person name="Saw J.H."/>
            <person name="Jorgensen S.L."/>
            <person name="Zaremba-Niedzwiedzka K."/>
            <person name="Martijn J."/>
            <person name="Lind A.E."/>
            <person name="van Eijk R."/>
            <person name="Schleper C."/>
            <person name="Guy L."/>
            <person name="Ettema T.J."/>
        </authorList>
    </citation>
    <scope>NUCLEOTIDE SEQUENCE</scope>
</reference>